<dbReference type="SMART" id="SM00184">
    <property type="entry name" value="RING"/>
    <property type="match status" value="1"/>
</dbReference>
<evidence type="ECO:0000256" key="2">
    <source>
        <dbReference type="SAM" id="MobiDB-lite"/>
    </source>
</evidence>
<dbReference type="PANTHER" id="PTHR47258:SF3">
    <property type="entry name" value="F21J9.24-RELATED"/>
    <property type="match status" value="1"/>
</dbReference>
<dbReference type="Pfam" id="PF13639">
    <property type="entry name" value="zf-RING_2"/>
    <property type="match status" value="1"/>
</dbReference>
<evidence type="ECO:0000259" key="4">
    <source>
        <dbReference type="PROSITE" id="PS50089"/>
    </source>
</evidence>
<dbReference type="GO" id="GO:0008270">
    <property type="term" value="F:zinc ion binding"/>
    <property type="evidence" value="ECO:0007669"/>
    <property type="project" value="UniProtKB-KW"/>
</dbReference>
<keyword evidence="3" id="KW-1133">Transmembrane helix</keyword>
<gene>
    <name evidence="5" type="ORF">CB5_LOCUS3287</name>
</gene>
<sequence>MGISSLPTPSEAFFPFVLLANALTPVIVLVDGMRWAFVHVMGCSSYQSQGGVLGGGQQADDDAQQHQQHQQHQQQQQQEQEQEGEMKKRDLVGVHVTRFHLLAVRERDECCVCLHGFEGEEEVSEVVACRHLFHRGCLERWVSHLHSTCPLCRSML</sequence>
<dbReference type="PANTHER" id="PTHR47258">
    <property type="match status" value="1"/>
</dbReference>
<dbReference type="PROSITE" id="PS50089">
    <property type="entry name" value="ZF_RING_2"/>
    <property type="match status" value="1"/>
</dbReference>
<feature type="compositionally biased region" description="Low complexity" evidence="2">
    <location>
        <begin position="65"/>
        <end position="79"/>
    </location>
</feature>
<name>A0A6V7NP80_ANACO</name>
<dbReference type="InterPro" id="IPR044249">
    <property type="entry name" value="XERICO-like"/>
</dbReference>
<keyword evidence="1" id="KW-0862">Zinc</keyword>
<dbReference type="AlphaFoldDB" id="A0A6V7NP80"/>
<keyword evidence="3" id="KW-0472">Membrane</keyword>
<feature type="region of interest" description="Disordered" evidence="2">
    <location>
        <begin position="52"/>
        <end position="87"/>
    </location>
</feature>
<dbReference type="SUPFAM" id="SSF57850">
    <property type="entry name" value="RING/U-box"/>
    <property type="match status" value="1"/>
</dbReference>
<organism evidence="5">
    <name type="scientific">Ananas comosus var. bracteatus</name>
    <name type="common">red pineapple</name>
    <dbReference type="NCBI Taxonomy" id="296719"/>
    <lineage>
        <taxon>Eukaryota</taxon>
        <taxon>Viridiplantae</taxon>
        <taxon>Streptophyta</taxon>
        <taxon>Embryophyta</taxon>
        <taxon>Tracheophyta</taxon>
        <taxon>Spermatophyta</taxon>
        <taxon>Magnoliopsida</taxon>
        <taxon>Liliopsida</taxon>
        <taxon>Poales</taxon>
        <taxon>Bromeliaceae</taxon>
        <taxon>Bromelioideae</taxon>
        <taxon>Ananas</taxon>
    </lineage>
</organism>
<accession>A0A6V7NP80</accession>
<keyword evidence="3" id="KW-0812">Transmembrane</keyword>
<keyword evidence="1" id="KW-0863">Zinc-finger</keyword>
<proteinExistence type="predicted"/>
<evidence type="ECO:0000256" key="1">
    <source>
        <dbReference type="PROSITE-ProRule" id="PRU00175"/>
    </source>
</evidence>
<feature type="domain" description="RING-type" evidence="4">
    <location>
        <begin position="110"/>
        <end position="153"/>
    </location>
</feature>
<dbReference type="InterPro" id="IPR013083">
    <property type="entry name" value="Znf_RING/FYVE/PHD"/>
</dbReference>
<feature type="transmembrane region" description="Helical" evidence="3">
    <location>
        <begin position="12"/>
        <end position="30"/>
    </location>
</feature>
<reference evidence="5" key="1">
    <citation type="submission" date="2020-07" db="EMBL/GenBank/DDBJ databases">
        <authorList>
            <person name="Lin J."/>
        </authorList>
    </citation>
    <scope>NUCLEOTIDE SEQUENCE</scope>
</reference>
<evidence type="ECO:0000313" key="5">
    <source>
        <dbReference type="EMBL" id="CAD1820076.1"/>
    </source>
</evidence>
<dbReference type="InterPro" id="IPR001841">
    <property type="entry name" value="Znf_RING"/>
</dbReference>
<evidence type="ECO:0000256" key="3">
    <source>
        <dbReference type="SAM" id="Phobius"/>
    </source>
</evidence>
<protein>
    <recommendedName>
        <fullName evidence="4">RING-type domain-containing protein</fullName>
    </recommendedName>
</protein>
<keyword evidence="1" id="KW-0479">Metal-binding</keyword>
<dbReference type="EMBL" id="LR862140">
    <property type="protein sequence ID" value="CAD1820076.1"/>
    <property type="molecule type" value="Genomic_DNA"/>
</dbReference>
<dbReference type="Gene3D" id="3.30.40.10">
    <property type="entry name" value="Zinc/RING finger domain, C3HC4 (zinc finger)"/>
    <property type="match status" value="1"/>
</dbReference>